<evidence type="ECO:0000313" key="1">
    <source>
        <dbReference type="EMBL" id="QHT10981.1"/>
    </source>
</evidence>
<accession>A0A6C0D338</accession>
<organism evidence="1">
    <name type="scientific">viral metagenome</name>
    <dbReference type="NCBI Taxonomy" id="1070528"/>
    <lineage>
        <taxon>unclassified sequences</taxon>
        <taxon>metagenomes</taxon>
        <taxon>organismal metagenomes</taxon>
    </lineage>
</organism>
<sequence length="134" mass="14399">MATNRQETHMLLVDKYIYPPKDIKTKEGFDTPPSSTNTISSMTDNLKTQLAANPTLLLANFDSAGNLNPTIVNGAISTFTSTLNNYTNNMNKDTLVKLLTDINALITVLINGLSNAPPNVTVNPTAAFDAAISK</sequence>
<reference evidence="1" key="1">
    <citation type="journal article" date="2020" name="Nature">
        <title>Giant virus diversity and host interactions through global metagenomics.</title>
        <authorList>
            <person name="Schulz F."/>
            <person name="Roux S."/>
            <person name="Paez-Espino D."/>
            <person name="Jungbluth S."/>
            <person name="Walsh D.A."/>
            <person name="Denef V.J."/>
            <person name="McMahon K.D."/>
            <person name="Konstantinidis K.T."/>
            <person name="Eloe-Fadrosh E.A."/>
            <person name="Kyrpides N.C."/>
            <person name="Woyke T."/>
        </authorList>
    </citation>
    <scope>NUCLEOTIDE SEQUENCE</scope>
    <source>
        <strain evidence="1">GVMAG-M-3300023174-111</strain>
    </source>
</reference>
<dbReference type="AlphaFoldDB" id="A0A6C0D338"/>
<dbReference type="EMBL" id="MN739530">
    <property type="protein sequence ID" value="QHT10981.1"/>
    <property type="molecule type" value="Genomic_DNA"/>
</dbReference>
<proteinExistence type="predicted"/>
<name>A0A6C0D338_9ZZZZ</name>
<protein>
    <submittedName>
        <fullName evidence="1">Uncharacterized protein</fullName>
    </submittedName>
</protein>